<evidence type="ECO:0000256" key="4">
    <source>
        <dbReference type="RuleBase" id="RU369052"/>
    </source>
</evidence>
<comment type="function">
    <text evidence="4">Metallothioneins have a high content of cysteine residues that bind various heavy metals.</text>
</comment>
<proteinExistence type="inferred from homology"/>
<evidence type="ECO:0000256" key="2">
    <source>
        <dbReference type="ARBA" id="ARBA00022723"/>
    </source>
</evidence>
<organism evidence="6 7">
    <name type="scientific">Panicum miliaceum</name>
    <name type="common">Proso millet</name>
    <name type="synonym">Broomcorn millet</name>
    <dbReference type="NCBI Taxonomy" id="4540"/>
    <lineage>
        <taxon>Eukaryota</taxon>
        <taxon>Viridiplantae</taxon>
        <taxon>Streptophyta</taxon>
        <taxon>Embryophyta</taxon>
        <taxon>Tracheophyta</taxon>
        <taxon>Spermatophyta</taxon>
        <taxon>Magnoliopsida</taxon>
        <taxon>Liliopsida</taxon>
        <taxon>Poales</taxon>
        <taxon>Poaceae</taxon>
        <taxon>PACMAD clade</taxon>
        <taxon>Panicoideae</taxon>
        <taxon>Panicodae</taxon>
        <taxon>Paniceae</taxon>
        <taxon>Panicinae</taxon>
        <taxon>Panicum</taxon>
        <taxon>Panicum sect. Panicum</taxon>
    </lineage>
</organism>
<dbReference type="InterPro" id="IPR000347">
    <property type="entry name" value="Metalthion_15p"/>
</dbReference>
<evidence type="ECO:0000256" key="5">
    <source>
        <dbReference type="SAM" id="MobiDB-lite"/>
    </source>
</evidence>
<dbReference type="AlphaFoldDB" id="A0A3L6T167"/>
<evidence type="ECO:0000256" key="3">
    <source>
        <dbReference type="ARBA" id="ARBA00022851"/>
    </source>
</evidence>
<keyword evidence="7" id="KW-1185">Reference proteome</keyword>
<accession>A0A3L6T167</accession>
<gene>
    <name evidence="6" type="ORF">C2845_PM05G14290</name>
</gene>
<comment type="similarity">
    <text evidence="1 4">Belongs to the metallothionein superfamily. Type 15 family.</text>
</comment>
<name>A0A3L6T167_PANMI</name>
<evidence type="ECO:0000313" key="7">
    <source>
        <dbReference type="Proteomes" id="UP000275267"/>
    </source>
</evidence>
<dbReference type="GO" id="GO:0046872">
    <property type="term" value="F:metal ion binding"/>
    <property type="evidence" value="ECO:0007669"/>
    <property type="project" value="UniProtKB-UniRule"/>
</dbReference>
<protein>
    <recommendedName>
        <fullName evidence="4">Metallothionein-like protein</fullName>
    </recommendedName>
</protein>
<sequence length="80" mass="7917">MAAVAAPVARAAHAAAEEAGIKMYPDLAEKSTATALAAMVLGVAPEKGRFEEGSEKATESGEAGHGCSCGSSCTCNPCNC</sequence>
<dbReference type="EMBL" id="PQIB02000003">
    <property type="protein sequence ID" value="RLN29358.1"/>
    <property type="molecule type" value="Genomic_DNA"/>
</dbReference>
<feature type="region of interest" description="Disordered" evidence="5">
    <location>
        <begin position="51"/>
        <end position="73"/>
    </location>
</feature>
<dbReference type="OrthoDB" id="688925at2759"/>
<dbReference type="PANTHER" id="PTHR33543">
    <property type="entry name" value="METALLOTHIONEIN-LIKE PROTEIN 2A"/>
    <property type="match status" value="1"/>
</dbReference>
<comment type="caution">
    <text evidence="6">The sequence shown here is derived from an EMBL/GenBank/DDBJ whole genome shotgun (WGS) entry which is preliminary data.</text>
</comment>
<dbReference type="Proteomes" id="UP000275267">
    <property type="component" value="Unassembled WGS sequence"/>
</dbReference>
<evidence type="ECO:0000313" key="6">
    <source>
        <dbReference type="EMBL" id="RLN29358.1"/>
    </source>
</evidence>
<dbReference type="Pfam" id="PF01439">
    <property type="entry name" value="Metallothio_2"/>
    <property type="match status" value="1"/>
</dbReference>
<reference evidence="7" key="1">
    <citation type="journal article" date="2019" name="Nat. Commun.">
        <title>The genome of broomcorn millet.</title>
        <authorList>
            <person name="Zou C."/>
            <person name="Miki D."/>
            <person name="Li D."/>
            <person name="Tang Q."/>
            <person name="Xiao L."/>
            <person name="Rajput S."/>
            <person name="Deng P."/>
            <person name="Jia W."/>
            <person name="Huang R."/>
            <person name="Zhang M."/>
            <person name="Sun Y."/>
            <person name="Hu J."/>
            <person name="Fu X."/>
            <person name="Schnable P.S."/>
            <person name="Li F."/>
            <person name="Zhang H."/>
            <person name="Feng B."/>
            <person name="Zhu X."/>
            <person name="Liu R."/>
            <person name="Schnable J.C."/>
            <person name="Zhu J.-K."/>
            <person name="Zhang H."/>
        </authorList>
    </citation>
    <scope>NUCLEOTIDE SEQUENCE [LARGE SCALE GENOMIC DNA]</scope>
</reference>
<evidence type="ECO:0000256" key="1">
    <source>
        <dbReference type="ARBA" id="ARBA00005802"/>
    </source>
</evidence>
<keyword evidence="3 4" id="KW-0480">Metal-thiolate cluster</keyword>
<dbReference type="PANTHER" id="PTHR33543:SF37">
    <property type="entry name" value="METALLOTHIONEIN-LIKE PROTEIN 4B"/>
    <property type="match status" value="1"/>
</dbReference>
<keyword evidence="2 4" id="KW-0479">Metal-binding</keyword>